<dbReference type="PANTHER" id="PTHR11482">
    <property type="entry name" value="ARGININE/DIAMINOPIMELATE/ORNITHINE DECARBOXYLASE"/>
    <property type="match status" value="1"/>
</dbReference>
<dbReference type="PANTHER" id="PTHR11482:SF6">
    <property type="entry name" value="ORNITHINE DECARBOXYLASE 1-RELATED"/>
    <property type="match status" value="1"/>
</dbReference>
<evidence type="ECO:0000259" key="4">
    <source>
        <dbReference type="Pfam" id="PF00278"/>
    </source>
</evidence>
<dbReference type="InterPro" id="IPR022643">
    <property type="entry name" value="De-COase2_C"/>
</dbReference>
<name>A0AAD4NGK2_9BILA</name>
<dbReference type="GO" id="GO:0033387">
    <property type="term" value="P:putrescine biosynthetic process from arginine, via ornithine"/>
    <property type="evidence" value="ECO:0007669"/>
    <property type="project" value="TreeGrafter"/>
</dbReference>
<feature type="compositionally biased region" description="Polar residues" evidence="3">
    <location>
        <begin position="17"/>
        <end position="27"/>
    </location>
</feature>
<dbReference type="InterPro" id="IPR009006">
    <property type="entry name" value="Ala_racemase/Decarboxylase_C"/>
</dbReference>
<dbReference type="Proteomes" id="UP001201812">
    <property type="component" value="Unassembled WGS sequence"/>
</dbReference>
<protein>
    <submittedName>
        <fullName evidence="5">Ornithine decarboxylase</fullName>
    </submittedName>
</protein>
<dbReference type="PRINTS" id="PR01182">
    <property type="entry name" value="ORNDCRBXLASE"/>
</dbReference>
<feature type="region of interest" description="Disordered" evidence="3">
    <location>
        <begin position="11"/>
        <end position="30"/>
    </location>
</feature>
<reference evidence="5" key="1">
    <citation type="submission" date="2022-01" db="EMBL/GenBank/DDBJ databases">
        <title>Genome Sequence Resource for Two Populations of Ditylenchus destructor, the Migratory Endoparasitic Phytonematode.</title>
        <authorList>
            <person name="Zhang H."/>
            <person name="Lin R."/>
            <person name="Xie B."/>
        </authorList>
    </citation>
    <scope>NUCLEOTIDE SEQUENCE</scope>
    <source>
        <strain evidence="5">BazhouSP</strain>
    </source>
</reference>
<gene>
    <name evidence="5" type="ORF">DdX_02658</name>
</gene>
<dbReference type="GO" id="GO:0005737">
    <property type="term" value="C:cytoplasm"/>
    <property type="evidence" value="ECO:0007669"/>
    <property type="project" value="TreeGrafter"/>
</dbReference>
<sequence>MIAFHDLHPKGKALQTPGGQVNGSTSNYEKKGEETYPSIIWGPTCDGTDKIEENTQMPKLTIDDWIYYPHMGAYTTVAASQFNGFNAPRPYYIIGSNAWESLYGKDQEASD</sequence>
<keyword evidence="2" id="KW-0456">Lyase</keyword>
<evidence type="ECO:0000256" key="3">
    <source>
        <dbReference type="SAM" id="MobiDB-lite"/>
    </source>
</evidence>
<dbReference type="Pfam" id="PF00278">
    <property type="entry name" value="Orn_DAP_Arg_deC"/>
    <property type="match status" value="1"/>
</dbReference>
<dbReference type="GO" id="GO:0004586">
    <property type="term" value="F:ornithine decarboxylase activity"/>
    <property type="evidence" value="ECO:0007669"/>
    <property type="project" value="TreeGrafter"/>
</dbReference>
<evidence type="ECO:0000256" key="1">
    <source>
        <dbReference type="ARBA" id="ARBA00022898"/>
    </source>
</evidence>
<dbReference type="InterPro" id="IPR002433">
    <property type="entry name" value="Orn_de-COase"/>
</dbReference>
<dbReference type="SUPFAM" id="SSF50621">
    <property type="entry name" value="Alanine racemase C-terminal domain-like"/>
    <property type="match status" value="1"/>
</dbReference>
<feature type="domain" description="Orn/DAP/Arg decarboxylase 2 C-terminal" evidence="4">
    <location>
        <begin position="30"/>
        <end position="72"/>
    </location>
</feature>
<evidence type="ECO:0000256" key="2">
    <source>
        <dbReference type="ARBA" id="ARBA00023239"/>
    </source>
</evidence>
<dbReference type="EMBL" id="JAKKPZ010000002">
    <property type="protein sequence ID" value="KAI1725966.1"/>
    <property type="molecule type" value="Genomic_DNA"/>
</dbReference>
<evidence type="ECO:0000313" key="5">
    <source>
        <dbReference type="EMBL" id="KAI1725966.1"/>
    </source>
</evidence>
<keyword evidence="1" id="KW-0663">Pyridoxal phosphate</keyword>
<comment type="caution">
    <text evidence="5">The sequence shown here is derived from an EMBL/GenBank/DDBJ whole genome shotgun (WGS) entry which is preliminary data.</text>
</comment>
<proteinExistence type="predicted"/>
<dbReference type="Gene3D" id="2.40.37.10">
    <property type="entry name" value="Lyase, Ornithine Decarboxylase, Chain A, domain 1"/>
    <property type="match status" value="1"/>
</dbReference>
<accession>A0AAD4NGK2</accession>
<dbReference type="AlphaFoldDB" id="A0AAD4NGK2"/>
<evidence type="ECO:0000313" key="6">
    <source>
        <dbReference type="Proteomes" id="UP001201812"/>
    </source>
</evidence>
<keyword evidence="6" id="KW-1185">Reference proteome</keyword>
<organism evidence="5 6">
    <name type="scientific">Ditylenchus destructor</name>
    <dbReference type="NCBI Taxonomy" id="166010"/>
    <lineage>
        <taxon>Eukaryota</taxon>
        <taxon>Metazoa</taxon>
        <taxon>Ecdysozoa</taxon>
        <taxon>Nematoda</taxon>
        <taxon>Chromadorea</taxon>
        <taxon>Rhabditida</taxon>
        <taxon>Tylenchina</taxon>
        <taxon>Tylenchomorpha</taxon>
        <taxon>Sphaerularioidea</taxon>
        <taxon>Anguinidae</taxon>
        <taxon>Anguininae</taxon>
        <taxon>Ditylenchus</taxon>
    </lineage>
</organism>